<dbReference type="PROSITE" id="PS50011">
    <property type="entry name" value="PROTEIN_KINASE_DOM"/>
    <property type="match status" value="1"/>
</dbReference>
<accession>A1CIE3</accession>
<evidence type="ECO:0000256" key="4">
    <source>
        <dbReference type="ARBA" id="ARBA00022777"/>
    </source>
</evidence>
<keyword evidence="4 7" id="KW-0418">Kinase</keyword>
<evidence type="ECO:0000256" key="5">
    <source>
        <dbReference type="ARBA" id="ARBA00022840"/>
    </source>
</evidence>
<dbReference type="InterPro" id="IPR000719">
    <property type="entry name" value="Prot_kinase_dom"/>
</dbReference>
<proteinExistence type="predicted"/>
<gene>
    <name evidence="7" type="ORF">ACLA_051200</name>
</gene>
<dbReference type="KEGG" id="act:ACLA_051200"/>
<dbReference type="VEuPathDB" id="FungiDB:ACLA_051200"/>
<dbReference type="AlphaFoldDB" id="A1CIE3"/>
<dbReference type="InterPro" id="IPR011009">
    <property type="entry name" value="Kinase-like_dom_sf"/>
</dbReference>
<dbReference type="Pfam" id="PF00069">
    <property type="entry name" value="Pkinase"/>
    <property type="match status" value="1"/>
</dbReference>
<dbReference type="GO" id="GO:0004674">
    <property type="term" value="F:protein serine/threonine kinase activity"/>
    <property type="evidence" value="ECO:0007669"/>
    <property type="project" value="UniProtKB-KW"/>
</dbReference>
<feature type="domain" description="Protein kinase" evidence="6">
    <location>
        <begin position="1"/>
        <end position="256"/>
    </location>
</feature>
<evidence type="ECO:0000313" key="8">
    <source>
        <dbReference type="Proteomes" id="UP000006701"/>
    </source>
</evidence>
<keyword evidence="5" id="KW-0067">ATP-binding</keyword>
<dbReference type="EMBL" id="DS027054">
    <property type="protein sequence ID" value="EAW10648.1"/>
    <property type="molecule type" value="Genomic_DNA"/>
</dbReference>
<evidence type="ECO:0000256" key="3">
    <source>
        <dbReference type="ARBA" id="ARBA00022741"/>
    </source>
</evidence>
<keyword evidence="2" id="KW-0808">Transferase</keyword>
<name>A1CIE3_ASPCL</name>
<keyword evidence="3" id="KW-0547">Nucleotide-binding</keyword>
<dbReference type="PANTHER" id="PTHR24351">
    <property type="entry name" value="RIBOSOMAL PROTEIN S6 KINASE"/>
    <property type="match status" value="1"/>
</dbReference>
<protein>
    <submittedName>
        <fullName evidence="7">Protein kinase domain protein</fullName>
    </submittedName>
</protein>
<dbReference type="Proteomes" id="UP000006701">
    <property type="component" value="Unassembled WGS sequence"/>
</dbReference>
<dbReference type="Gene3D" id="1.10.510.10">
    <property type="entry name" value="Transferase(Phosphotransferase) domain 1"/>
    <property type="match status" value="1"/>
</dbReference>
<evidence type="ECO:0000256" key="2">
    <source>
        <dbReference type="ARBA" id="ARBA00022679"/>
    </source>
</evidence>
<keyword evidence="1" id="KW-0723">Serine/threonine-protein kinase</keyword>
<dbReference type="HOGENOM" id="CLU_918192_0_0_1"/>
<dbReference type="OrthoDB" id="1278353at2759"/>
<dbReference type="STRING" id="344612.A1CIE3"/>
<sequence length="303" mass="33362">MKAGCVERAIVSAGGPKISCQGGEIGPMKRDVDVDVDFDIKAEEGEDDEDDWTRLDARGTGKTLDTPAFPSWTDKQRQEFQGFYEAINMQPETADKTYVPVTWGATSTSPMITSALHDKYIILSSLEPENILLDSSGHVSLCKPGLFGLELGDGDHILPGTSKYAAPETLLDDREASRAMDCWALGIILYEMLTGKPPFYHKDDGERRHKIINQGLQLPESLPLAARDMLTKLFDKTPIERLGANGAAEVKAHPFFHGRDNMSKKQRHFGPNLETESLTVSAEKQFSSSSSIFAQKSSLNLNV</sequence>
<dbReference type="eggNOG" id="KOG0598">
    <property type="taxonomic scope" value="Eukaryota"/>
</dbReference>
<evidence type="ECO:0000259" key="6">
    <source>
        <dbReference type="PROSITE" id="PS50011"/>
    </source>
</evidence>
<dbReference type="SMART" id="SM00220">
    <property type="entry name" value="S_TKc"/>
    <property type="match status" value="1"/>
</dbReference>
<evidence type="ECO:0000313" key="7">
    <source>
        <dbReference type="EMBL" id="EAW10648.1"/>
    </source>
</evidence>
<dbReference type="SUPFAM" id="SSF56112">
    <property type="entry name" value="Protein kinase-like (PK-like)"/>
    <property type="match status" value="1"/>
</dbReference>
<keyword evidence="8" id="KW-1185">Reference proteome</keyword>
<reference evidence="7 8" key="1">
    <citation type="journal article" date="2008" name="PLoS Genet.">
        <title>Genomic islands in the pathogenic filamentous fungus Aspergillus fumigatus.</title>
        <authorList>
            <person name="Fedorova N.D."/>
            <person name="Khaldi N."/>
            <person name="Joardar V.S."/>
            <person name="Maiti R."/>
            <person name="Amedeo P."/>
            <person name="Anderson M.J."/>
            <person name="Crabtree J."/>
            <person name="Silva J.C."/>
            <person name="Badger J.H."/>
            <person name="Albarraq A."/>
            <person name="Angiuoli S."/>
            <person name="Bussey H."/>
            <person name="Bowyer P."/>
            <person name="Cotty P.J."/>
            <person name="Dyer P.S."/>
            <person name="Egan A."/>
            <person name="Galens K."/>
            <person name="Fraser-Liggett C.M."/>
            <person name="Haas B.J."/>
            <person name="Inman J.M."/>
            <person name="Kent R."/>
            <person name="Lemieux S."/>
            <person name="Malavazi I."/>
            <person name="Orvis J."/>
            <person name="Roemer T."/>
            <person name="Ronning C.M."/>
            <person name="Sundaram J.P."/>
            <person name="Sutton G."/>
            <person name="Turner G."/>
            <person name="Venter J.C."/>
            <person name="White O.R."/>
            <person name="Whitty B.R."/>
            <person name="Youngman P."/>
            <person name="Wolfe K.H."/>
            <person name="Goldman G.H."/>
            <person name="Wortman J.R."/>
            <person name="Jiang B."/>
            <person name="Denning D.W."/>
            <person name="Nierman W.C."/>
        </authorList>
    </citation>
    <scope>NUCLEOTIDE SEQUENCE [LARGE SCALE GENOMIC DNA]</scope>
    <source>
        <strain evidence="8">ATCC 1007 / CBS 513.65 / DSM 816 / NCTC 3887 / NRRL 1</strain>
    </source>
</reference>
<dbReference type="GeneID" id="4703723"/>
<organism evidence="7 8">
    <name type="scientific">Aspergillus clavatus (strain ATCC 1007 / CBS 513.65 / DSM 816 / NCTC 3887 / NRRL 1 / QM 1276 / 107)</name>
    <dbReference type="NCBI Taxonomy" id="344612"/>
    <lineage>
        <taxon>Eukaryota</taxon>
        <taxon>Fungi</taxon>
        <taxon>Dikarya</taxon>
        <taxon>Ascomycota</taxon>
        <taxon>Pezizomycotina</taxon>
        <taxon>Eurotiomycetes</taxon>
        <taxon>Eurotiomycetidae</taxon>
        <taxon>Eurotiales</taxon>
        <taxon>Aspergillaceae</taxon>
        <taxon>Aspergillus</taxon>
        <taxon>Aspergillus subgen. Fumigati</taxon>
    </lineage>
</organism>
<dbReference type="RefSeq" id="XP_001272074.1">
    <property type="nucleotide sequence ID" value="XM_001272073.1"/>
</dbReference>
<evidence type="ECO:0000256" key="1">
    <source>
        <dbReference type="ARBA" id="ARBA00022527"/>
    </source>
</evidence>
<dbReference type="Gene3D" id="3.30.200.20">
    <property type="entry name" value="Phosphorylase Kinase, domain 1"/>
    <property type="match status" value="1"/>
</dbReference>
<dbReference type="GO" id="GO:0005524">
    <property type="term" value="F:ATP binding"/>
    <property type="evidence" value="ECO:0007669"/>
    <property type="project" value="UniProtKB-KW"/>
</dbReference>